<evidence type="ECO:0000313" key="1">
    <source>
        <dbReference type="EMBL" id="PIT92644.1"/>
    </source>
</evidence>
<name>A0A2M6WIT1_9BACT</name>
<evidence type="ECO:0000313" key="2">
    <source>
        <dbReference type="Proteomes" id="UP000228635"/>
    </source>
</evidence>
<gene>
    <name evidence="1" type="ORF">COU08_01455</name>
</gene>
<proteinExistence type="predicted"/>
<dbReference type="EMBL" id="PFBA01000013">
    <property type="protein sequence ID" value="PIT92644.1"/>
    <property type="molecule type" value="Genomic_DNA"/>
</dbReference>
<organism evidence="1 2">
    <name type="scientific">Candidatus Harrisonbacteria bacterium CG10_big_fil_rev_8_21_14_0_10_42_17</name>
    <dbReference type="NCBI Taxonomy" id="1974584"/>
    <lineage>
        <taxon>Bacteria</taxon>
        <taxon>Candidatus Harrisoniibacteriota</taxon>
    </lineage>
</organism>
<dbReference type="AlphaFoldDB" id="A0A2M6WIT1"/>
<dbReference type="Proteomes" id="UP000228635">
    <property type="component" value="Unassembled WGS sequence"/>
</dbReference>
<accession>A0A2M6WIT1</accession>
<sequence length="113" mass="12938">MIDNFSRLIVSVDYAIWVRDRVEVDEELKGFSANDITCQGVQGITLTERLLLEIPNFRKTGGHLDLKNTTLCTSSRDPDGYVPRVDWLDDKLHVYWSLPVFRRGTVRARAVVS</sequence>
<comment type="caution">
    <text evidence="1">The sequence shown here is derived from an EMBL/GenBank/DDBJ whole genome shotgun (WGS) entry which is preliminary data.</text>
</comment>
<protein>
    <submittedName>
        <fullName evidence="1">Uncharacterized protein</fullName>
    </submittedName>
</protein>
<reference evidence="2" key="1">
    <citation type="submission" date="2017-09" db="EMBL/GenBank/DDBJ databases">
        <title>Depth-based differentiation of microbial function through sediment-hosted aquifers and enrichment of novel symbionts in the deep terrestrial subsurface.</title>
        <authorList>
            <person name="Probst A.J."/>
            <person name="Ladd B."/>
            <person name="Jarett J.K."/>
            <person name="Geller-Mcgrath D.E."/>
            <person name="Sieber C.M.K."/>
            <person name="Emerson J.B."/>
            <person name="Anantharaman K."/>
            <person name="Thomas B.C."/>
            <person name="Malmstrom R."/>
            <person name="Stieglmeier M."/>
            <person name="Klingl A."/>
            <person name="Woyke T."/>
            <person name="Ryan C.M."/>
            <person name="Banfield J.F."/>
        </authorList>
    </citation>
    <scope>NUCLEOTIDE SEQUENCE [LARGE SCALE GENOMIC DNA]</scope>
</reference>